<dbReference type="SUPFAM" id="SSF52540">
    <property type="entry name" value="P-loop containing nucleoside triphosphate hydrolases"/>
    <property type="match status" value="1"/>
</dbReference>
<proteinExistence type="predicted"/>
<dbReference type="InterPro" id="IPR027417">
    <property type="entry name" value="P-loop_NTPase"/>
</dbReference>
<keyword evidence="2" id="KW-1185">Reference proteome</keyword>
<organism evidence="1 2">
    <name type="scientific">Novosphingobium capsulatum</name>
    <dbReference type="NCBI Taxonomy" id="13688"/>
    <lineage>
        <taxon>Bacteria</taxon>
        <taxon>Pseudomonadati</taxon>
        <taxon>Pseudomonadota</taxon>
        <taxon>Alphaproteobacteria</taxon>
        <taxon>Sphingomonadales</taxon>
        <taxon>Sphingomonadaceae</taxon>
        <taxon>Novosphingobium</taxon>
    </lineage>
</organism>
<comment type="caution">
    <text evidence="1">The sequence shown here is derived from an EMBL/GenBank/DDBJ whole genome shotgun (WGS) entry which is preliminary data.</text>
</comment>
<dbReference type="InterPro" id="IPR052922">
    <property type="entry name" value="Cytidylate_Kinase-2"/>
</dbReference>
<sequence length="220" mass="25393">MTMRWRSWLGSFAPIQRYSPLSRNSIRCENPPAEHIAHREEVFWTMTLDELGTRICIMGPSNSGKSTLAEAIGRAQSLEVIHLDRLYHLPHTNWVPRPPEEFTALHDKAITGDRWAIDGNYSRLLPQRLERATGFILLDVPTTTSLYRYVRRCWFERDRRGALEGGRDSVKWDMIRHIVATTRANRARYRDMIDSISLPKIRIATTGALGAFYRANGLTR</sequence>
<reference evidence="1 2" key="1">
    <citation type="submission" date="2023-07" db="EMBL/GenBank/DDBJ databases">
        <title>Sorghum-associated microbial communities from plants grown in Nebraska, USA.</title>
        <authorList>
            <person name="Schachtman D."/>
        </authorList>
    </citation>
    <scope>NUCLEOTIDE SEQUENCE [LARGE SCALE GENOMIC DNA]</scope>
    <source>
        <strain evidence="1 2">DS1027</strain>
    </source>
</reference>
<dbReference type="GO" id="GO:0016301">
    <property type="term" value="F:kinase activity"/>
    <property type="evidence" value="ECO:0007669"/>
    <property type="project" value="UniProtKB-KW"/>
</dbReference>
<evidence type="ECO:0000313" key="2">
    <source>
        <dbReference type="Proteomes" id="UP001184150"/>
    </source>
</evidence>
<dbReference type="Proteomes" id="UP001184150">
    <property type="component" value="Unassembled WGS sequence"/>
</dbReference>
<dbReference type="PANTHER" id="PTHR37816">
    <property type="entry name" value="YALI0E33011P"/>
    <property type="match status" value="1"/>
</dbReference>
<evidence type="ECO:0000313" key="1">
    <source>
        <dbReference type="EMBL" id="MDR6513110.1"/>
    </source>
</evidence>
<protein>
    <submittedName>
        <fullName evidence="1">Adenylate kinase family enzyme</fullName>
    </submittedName>
</protein>
<gene>
    <name evidence="1" type="ORF">J2792_003998</name>
</gene>
<keyword evidence="1" id="KW-0418">Kinase</keyword>
<keyword evidence="1" id="KW-0808">Transferase</keyword>
<name>A0ABU1MRY5_9SPHN</name>
<dbReference type="EMBL" id="JAVDRD010000014">
    <property type="protein sequence ID" value="MDR6513110.1"/>
    <property type="molecule type" value="Genomic_DNA"/>
</dbReference>
<dbReference type="Gene3D" id="3.40.50.300">
    <property type="entry name" value="P-loop containing nucleotide triphosphate hydrolases"/>
    <property type="match status" value="1"/>
</dbReference>
<accession>A0ABU1MRY5</accession>
<dbReference type="PANTHER" id="PTHR37816:SF2">
    <property type="entry name" value="DNA TOPOLOGY MODULATION PROTEIN FLAR-RELATED PROTEIN"/>
    <property type="match status" value="1"/>
</dbReference>